<dbReference type="InParanoid" id="A0A7M7N9Y7"/>
<keyword evidence="4" id="KW-1185">Reference proteome</keyword>
<protein>
    <recommendedName>
        <fullName evidence="2">Death domain-containing protein</fullName>
    </recommendedName>
</protein>
<dbReference type="Proteomes" id="UP000007110">
    <property type="component" value="Unassembled WGS sequence"/>
</dbReference>
<feature type="region of interest" description="Disordered" evidence="1">
    <location>
        <begin position="118"/>
        <end position="144"/>
    </location>
</feature>
<dbReference type="KEGG" id="spu:100892377"/>
<dbReference type="CDD" id="cd01670">
    <property type="entry name" value="Death"/>
    <property type="match status" value="1"/>
</dbReference>
<organism evidence="3 4">
    <name type="scientific">Strongylocentrotus purpuratus</name>
    <name type="common">Purple sea urchin</name>
    <dbReference type="NCBI Taxonomy" id="7668"/>
    <lineage>
        <taxon>Eukaryota</taxon>
        <taxon>Metazoa</taxon>
        <taxon>Echinodermata</taxon>
        <taxon>Eleutherozoa</taxon>
        <taxon>Echinozoa</taxon>
        <taxon>Echinoidea</taxon>
        <taxon>Euechinoidea</taxon>
        <taxon>Echinacea</taxon>
        <taxon>Camarodonta</taxon>
        <taxon>Echinidea</taxon>
        <taxon>Strongylocentrotidae</taxon>
        <taxon>Strongylocentrotus</taxon>
    </lineage>
</organism>
<evidence type="ECO:0000313" key="4">
    <source>
        <dbReference type="Proteomes" id="UP000007110"/>
    </source>
</evidence>
<dbReference type="GeneID" id="100892377"/>
<sequence length="295" mass="33509">MKNLIHGNGWKMTTPFDSKLGEPVLKSIEKDVSNSSHVVYLITKEDGEHENVNHTMTIEMAFQSLTDKGLGGRVIPVFCCDTSFVSPKLRSLTGANIHDEALEERLRKSIDMNIRKEREEEYRSGSEPLQGASSSQPQQTSHRVTEEILEIDSGRQEDLDEKLTTVARKVFKHEDLDYLGKALGFEPEDIQRYVDTNMKNAHISYMGTLSMLRDWRDRQTEATECEALKNVLKKAGQIRLADILFDPLQGASSSQPHQASHQSKEEILENVSGRQEDFDENLITIARKIVKHEEI</sequence>
<name>A0A7M7N9Y7_STRPU</name>
<dbReference type="EnsemblMetazoa" id="XM_030977570">
    <property type="protein sequence ID" value="XP_030833430"/>
    <property type="gene ID" value="LOC100892377"/>
</dbReference>
<dbReference type="SUPFAM" id="SSF47986">
    <property type="entry name" value="DEATH domain"/>
    <property type="match status" value="1"/>
</dbReference>
<reference evidence="3" key="2">
    <citation type="submission" date="2021-01" db="UniProtKB">
        <authorList>
            <consortium name="EnsemblMetazoa"/>
        </authorList>
    </citation>
    <scope>IDENTIFICATION</scope>
</reference>
<evidence type="ECO:0000259" key="2">
    <source>
        <dbReference type="PROSITE" id="PS50017"/>
    </source>
</evidence>
<dbReference type="AlphaFoldDB" id="A0A7M7N9Y7"/>
<dbReference type="Gene3D" id="3.40.50.10140">
    <property type="entry name" value="Toll/interleukin-1 receptor homology (TIR) domain"/>
    <property type="match status" value="1"/>
</dbReference>
<evidence type="ECO:0000256" key="1">
    <source>
        <dbReference type="SAM" id="MobiDB-lite"/>
    </source>
</evidence>
<dbReference type="GO" id="GO:0007165">
    <property type="term" value="P:signal transduction"/>
    <property type="evidence" value="ECO:0007669"/>
    <property type="project" value="InterPro"/>
</dbReference>
<reference evidence="4" key="1">
    <citation type="submission" date="2015-02" db="EMBL/GenBank/DDBJ databases">
        <title>Genome sequencing for Strongylocentrotus purpuratus.</title>
        <authorList>
            <person name="Murali S."/>
            <person name="Liu Y."/>
            <person name="Vee V."/>
            <person name="English A."/>
            <person name="Wang M."/>
            <person name="Skinner E."/>
            <person name="Han Y."/>
            <person name="Muzny D.M."/>
            <person name="Worley K.C."/>
            <person name="Gibbs R.A."/>
        </authorList>
    </citation>
    <scope>NUCLEOTIDE SEQUENCE</scope>
</reference>
<feature type="domain" description="Death" evidence="2">
    <location>
        <begin position="179"/>
        <end position="248"/>
    </location>
</feature>
<evidence type="ECO:0000313" key="3">
    <source>
        <dbReference type="EnsemblMetazoa" id="XP_030833430"/>
    </source>
</evidence>
<dbReference type="PROSITE" id="PS50017">
    <property type="entry name" value="DEATH_DOMAIN"/>
    <property type="match status" value="1"/>
</dbReference>
<feature type="compositionally biased region" description="Polar residues" evidence="1">
    <location>
        <begin position="131"/>
        <end position="142"/>
    </location>
</feature>
<dbReference type="InterPro" id="IPR000488">
    <property type="entry name" value="Death_dom"/>
</dbReference>
<accession>A0A7M7N9Y7</accession>
<dbReference type="RefSeq" id="XP_030833430.1">
    <property type="nucleotide sequence ID" value="XM_030977570.1"/>
</dbReference>
<dbReference type="InterPro" id="IPR011029">
    <property type="entry name" value="DEATH-like_dom_sf"/>
</dbReference>
<dbReference type="InterPro" id="IPR035897">
    <property type="entry name" value="Toll_tir_struct_dom_sf"/>
</dbReference>
<proteinExistence type="predicted"/>
<dbReference type="Gene3D" id="1.10.533.10">
    <property type="entry name" value="Death Domain, Fas"/>
    <property type="match status" value="1"/>
</dbReference>